<gene>
    <name evidence="1" type="ORF">DWU89_09285</name>
</gene>
<dbReference type="Proteomes" id="UP000256321">
    <property type="component" value="Unassembled WGS sequence"/>
</dbReference>
<proteinExistence type="predicted"/>
<sequence>MNLLAILVLFAFTSKVYFDLISKRRFSASADYLFKRINIGNEILFLQIGKLTITPISDVFLFHLKS</sequence>
<organism evidence="1 2">
    <name type="scientific">Parabacteroides acidifaciens</name>
    <dbReference type="NCBI Taxonomy" id="2290935"/>
    <lineage>
        <taxon>Bacteria</taxon>
        <taxon>Pseudomonadati</taxon>
        <taxon>Bacteroidota</taxon>
        <taxon>Bacteroidia</taxon>
        <taxon>Bacteroidales</taxon>
        <taxon>Tannerellaceae</taxon>
        <taxon>Parabacteroides</taxon>
    </lineage>
</organism>
<protein>
    <submittedName>
        <fullName evidence="1">Uncharacterized protein</fullName>
    </submittedName>
</protein>
<dbReference type="EMBL" id="QREV01000017">
    <property type="protein sequence ID" value="RDU49437.1"/>
    <property type="molecule type" value="Genomic_DNA"/>
</dbReference>
<name>A0A3D8HFW0_9BACT</name>
<reference evidence="1 2" key="1">
    <citation type="submission" date="2018-07" db="EMBL/GenBank/DDBJ databases">
        <title>Parabacteroides acidifaciens nov. sp., isolated from human feces.</title>
        <authorList>
            <person name="Wang Y.J."/>
        </authorList>
    </citation>
    <scope>NUCLEOTIDE SEQUENCE [LARGE SCALE GENOMIC DNA]</scope>
    <source>
        <strain evidence="1 2">426-9</strain>
    </source>
</reference>
<evidence type="ECO:0000313" key="2">
    <source>
        <dbReference type="Proteomes" id="UP000256321"/>
    </source>
</evidence>
<comment type="caution">
    <text evidence="1">The sequence shown here is derived from an EMBL/GenBank/DDBJ whole genome shotgun (WGS) entry which is preliminary data.</text>
</comment>
<accession>A0A3D8HFW0</accession>
<dbReference type="AlphaFoldDB" id="A0A3D8HFW0"/>
<evidence type="ECO:0000313" key="1">
    <source>
        <dbReference type="EMBL" id="RDU49437.1"/>
    </source>
</evidence>